<proteinExistence type="predicted"/>
<dbReference type="AlphaFoldDB" id="A0A0W8F5U8"/>
<comment type="caution">
    <text evidence="1">The sequence shown here is derived from an EMBL/GenBank/DDBJ whole genome shotgun (WGS) entry which is preliminary data.</text>
</comment>
<reference evidence="1" key="1">
    <citation type="journal article" date="2015" name="Proc. Natl. Acad. Sci. U.S.A.">
        <title>Networks of energetic and metabolic interactions define dynamics in microbial communities.</title>
        <authorList>
            <person name="Embree M."/>
            <person name="Liu J.K."/>
            <person name="Al-Bassam M.M."/>
            <person name="Zengler K."/>
        </authorList>
    </citation>
    <scope>NUCLEOTIDE SEQUENCE</scope>
</reference>
<dbReference type="EMBL" id="LNQE01001514">
    <property type="protein sequence ID" value="KUG16110.1"/>
    <property type="molecule type" value="Genomic_DNA"/>
</dbReference>
<sequence>MKADPLVAADRIKGMIEPLLQGQFSSGLGKVLVYVQSVTRSLDSSRAALRALEEKRTGSLDANYDDWEKRRAAIEQAYGRGLKNSIGFARRNLDSAQLQALEELVRRPRLASRTILEKRALALQKSFDRMEDPAAGMLEHYTSTSDPLNKYLVAGPWGHEYLQKRKIDPGGYYLALCRLLGCQDTVAGRVVMSYASICRAIDELEAVAQGALD</sequence>
<name>A0A0W8F5U8_9ZZZZ</name>
<gene>
    <name evidence="1" type="ORF">ASZ90_014219</name>
</gene>
<evidence type="ECO:0000313" key="1">
    <source>
        <dbReference type="EMBL" id="KUG16110.1"/>
    </source>
</evidence>
<organism evidence="1">
    <name type="scientific">hydrocarbon metagenome</name>
    <dbReference type="NCBI Taxonomy" id="938273"/>
    <lineage>
        <taxon>unclassified sequences</taxon>
        <taxon>metagenomes</taxon>
        <taxon>ecological metagenomes</taxon>
    </lineage>
</organism>
<protein>
    <submittedName>
        <fullName evidence="1">Uncharacterized protein</fullName>
    </submittedName>
</protein>
<accession>A0A0W8F5U8</accession>